<evidence type="ECO:0000313" key="1">
    <source>
        <dbReference type="EMBL" id="JAC80408.1"/>
    </source>
</evidence>
<accession>A0A061S825</accession>
<dbReference type="AlphaFoldDB" id="A0A061S825"/>
<dbReference type="EMBL" id="GBEZ01004838">
    <property type="protein sequence ID" value="JAC80408.1"/>
    <property type="molecule type" value="Transcribed_RNA"/>
</dbReference>
<gene>
    <name evidence="1" type="ORF">TSPGSL018_10339</name>
</gene>
<organism evidence="1">
    <name type="scientific">Tetraselmis sp. GSL018</name>
    <dbReference type="NCBI Taxonomy" id="582737"/>
    <lineage>
        <taxon>Eukaryota</taxon>
        <taxon>Viridiplantae</taxon>
        <taxon>Chlorophyta</taxon>
        <taxon>core chlorophytes</taxon>
        <taxon>Chlorodendrophyceae</taxon>
        <taxon>Chlorodendrales</taxon>
        <taxon>Chlorodendraceae</taxon>
        <taxon>Tetraselmis</taxon>
    </lineage>
</organism>
<protein>
    <submittedName>
        <fullName evidence="1">Selenoprotein m2</fullName>
    </submittedName>
</protein>
<reference evidence="1" key="1">
    <citation type="submission" date="2014-05" db="EMBL/GenBank/DDBJ databases">
        <title>The transcriptome of the halophilic microalga Tetraselmis sp. GSL018 isolated from the Great Salt Lake, Utah.</title>
        <authorList>
            <person name="Jinkerson R.E."/>
            <person name="D'Adamo S."/>
            <person name="Posewitz M.C."/>
        </authorList>
    </citation>
    <scope>NUCLEOTIDE SEQUENCE</scope>
    <source>
        <strain evidence="1">GSL018</strain>
    </source>
</reference>
<name>A0A061S825_9CHLO</name>
<sequence>MYKLDSDGNELGSQVINKLTYSQLVDLVKSHGFKHKDEVAEDIEEL</sequence>
<proteinExistence type="predicted"/>